<feature type="compositionally biased region" description="Basic and acidic residues" evidence="9">
    <location>
        <begin position="1000"/>
        <end position="1010"/>
    </location>
</feature>
<keyword evidence="8" id="KW-0472">Membrane</keyword>
<protein>
    <submittedName>
        <fullName evidence="12">PATJ crumbs cell polarity complex component</fullName>
    </submittedName>
</protein>
<dbReference type="CDD" id="cd06674">
    <property type="entry name" value="PDZ11_MUPP1-PDZ9_PATJ-like"/>
    <property type="match status" value="1"/>
</dbReference>
<evidence type="ECO:0000256" key="3">
    <source>
        <dbReference type="ARBA" id="ARBA00022427"/>
    </source>
</evidence>
<dbReference type="SUPFAM" id="SSF101288">
    <property type="entry name" value="L27 domain"/>
    <property type="match status" value="1"/>
</dbReference>
<feature type="compositionally biased region" description="Acidic residues" evidence="9">
    <location>
        <begin position="830"/>
        <end position="845"/>
    </location>
</feature>
<dbReference type="CDD" id="cd06671">
    <property type="entry name" value="PDZ7_MUPP1-PD6_PATJ-like"/>
    <property type="match status" value="1"/>
</dbReference>
<dbReference type="Ensembl" id="ENSCCRT00010119093.1">
    <property type="protein sequence ID" value="ENSCCRP00010107066.1"/>
    <property type="gene ID" value="ENSCCRG00010047228.1"/>
</dbReference>
<comment type="subcellular location">
    <subcellularLocation>
        <location evidence="1">Apical cell membrane</location>
    </subcellularLocation>
    <subcellularLocation>
        <location evidence="2">Cell junction</location>
        <location evidence="2">Tight junction</location>
    </subcellularLocation>
</comment>
<feature type="domain" description="PDZ" evidence="10">
    <location>
        <begin position="1019"/>
        <end position="1098"/>
    </location>
</feature>
<feature type="region of interest" description="Disordered" evidence="9">
    <location>
        <begin position="756"/>
        <end position="859"/>
    </location>
</feature>
<dbReference type="InterPro" id="IPR001478">
    <property type="entry name" value="PDZ"/>
</dbReference>
<dbReference type="FunFam" id="2.30.42.10:FF:000070">
    <property type="entry name" value="Multiple PDZ domain protein"/>
    <property type="match status" value="1"/>
</dbReference>
<dbReference type="PROSITE" id="PS50106">
    <property type="entry name" value="PDZ"/>
    <property type="match status" value="10"/>
</dbReference>
<feature type="region of interest" description="Disordered" evidence="9">
    <location>
        <begin position="1502"/>
        <end position="1525"/>
    </location>
</feature>
<organism evidence="12 13">
    <name type="scientific">Cyprinus carpio</name>
    <name type="common">Common carp</name>
    <dbReference type="NCBI Taxonomy" id="7962"/>
    <lineage>
        <taxon>Eukaryota</taxon>
        <taxon>Metazoa</taxon>
        <taxon>Chordata</taxon>
        <taxon>Craniata</taxon>
        <taxon>Vertebrata</taxon>
        <taxon>Euteleostomi</taxon>
        <taxon>Actinopterygii</taxon>
        <taxon>Neopterygii</taxon>
        <taxon>Teleostei</taxon>
        <taxon>Ostariophysi</taxon>
        <taxon>Cypriniformes</taxon>
        <taxon>Cyprinidae</taxon>
        <taxon>Cyprininae</taxon>
        <taxon>Cyprinus</taxon>
    </lineage>
</organism>
<feature type="domain" description="PDZ" evidence="10">
    <location>
        <begin position="1302"/>
        <end position="1370"/>
    </location>
</feature>
<feature type="domain" description="PDZ" evidence="10">
    <location>
        <begin position="1206"/>
        <end position="1289"/>
    </location>
</feature>
<dbReference type="Pfam" id="PF09045">
    <property type="entry name" value="L27_2"/>
    <property type="match status" value="1"/>
</dbReference>
<accession>A0A8C1PL73</accession>
<feature type="domain" description="PDZ" evidence="10">
    <location>
        <begin position="129"/>
        <end position="216"/>
    </location>
</feature>
<dbReference type="InterPro" id="IPR036892">
    <property type="entry name" value="L27_dom_sf"/>
</dbReference>
<keyword evidence="3" id="KW-0796">Tight junction</keyword>
<sequence length="1611" mass="175198">LYENEMSASERQQVLQALERLQSKLVQREEWTHSDRLGTLKEALQSPLFGHILTLQHSVKQLKDQLNSLPPDTRTEFSFSRKGQLIVSASRPSSSLGSVVSNGTASTNASSEQLQRWIHAVAKGRKTELVSLQKPLSGGLGFSVVGLRPEGVGSHGVFVRQVQPGSVADRDGRLQENDQILAINGIPLDQSVTQQQAIALLQQQRDRVELVVARDTAAEPRLSTSGPIQTDQWGHVEEIELVNDGSGLGFGIVGGKATGMVVRTVVPGSVADKDGRLRTGDHILRIGETSTRGLASDQVVQVLQACGTHVRMLIARDPLVAPQPPPPPPPAPATAPVTSLPPQPPVPSRRGSKTITFIGKFCDHSFYQDIILTINKYFVSKIIIVMKQIYKIESSRVSLKRSSEIKARADVQRGSVVESMDPALSGIKQQLQGKMQDPGPLTEMELRAKWEQALGPHYDVMVVQLDPVIDDDLELQKYSKLLPIHTMRLGVELDSFDGHHYISTVAPDGPVAKHGLLRPEDELLEVNGVQLYGKSRREAVAFLREVPPPFTLVCCRRLAEEGNEYHPESEEWHSSSPSASLQEQSTQQHEGRVSEEEEEEDEVELALWSPNVQVLELEKGERGLGFSILDYQDPLDVACSVIVIRSVVPGGVADNHGGLLPGDQLVFVNDTQLDTCSLAQAVEVLKSASPGRVYLGIRKPLVVRANMQLWPDFGNGSVLSDDLDEEPELILDAEPRYVSPLTTVDLLPSLEREMAVDEDDEEQEMDTINNQESPKVDSLPSYFSEKSRSWEEPTPYISSNSQSATWIEAADSETDSDSRNEGSELTLTDTDTDDLPEREEGEGEETPANSHWGPPRRVEVWPEPQESLGISIVGGRTVIKRLKNGEELKGIFIKQVLPDSPAGRTGVLKTGDKILQVCGVDLQNASHEEAVQAIKAAPSPVVFVVQSLSSTPRVNLPFQTPFKMPSSPPQKAGQTGGPPPMRLPPPYRPPSQVQEEEQQEKEREDEEQRYADLPGDLLIVELEKDRNGLGLSLAGNRDRSCMSIFVVGITAGGPGSRDGRIKVGDELLEINNQVLYGRSHQNASAIIKSAASKVKLVLPAVFTHYHLFISKKNDFHFSFLCLDKTWQLLVNSLTSVSLSCELALVLRRLQITSFPKIQRSSTRPSASSLEVMSSGSSVPVSGTSPDFEYCSKDPATCPIVPGQETVIEISKGRSGLGLSIVGGKDTQLDAIVIHEVYEEGAAARDGRLWAGDQILEVNGVDLRSVAHEDAIAALRQTPAKVRLMVLRDEAQYRDEENLDMFRVELQKRTGRGLGLSIVGKRNGKGVFISDVVKGGAADLDGRLMQGDQILSVDGEDMRQASQETVAAILKFTTCFKTRLQRAEIKLIKEPFTGSSRTSRSEAGVRTVEITRGPNDALGVSIAGGKGSPLGDIPIFIAMIQANGVAARTHRLKVGDRIVSINSQSLDGLTHGDVVNMLKNAYGTIVLQVVADTNISAIANQVESLSSSSTPSTNPEVRPVEPETPKPKTITLEKGSEGLGFSIVGGFGSPHGDLPIYVKTVFSKGAAAVDGRLKRGDQLLTVNGESLEGVTHEQAVAILKKQRGSVTLSVLS</sequence>
<dbReference type="CDD" id="cd06673">
    <property type="entry name" value="PDZ10_MUPP1-PDZ8_PATJ-like"/>
    <property type="match status" value="1"/>
</dbReference>
<feature type="domain" description="PDZ" evidence="10">
    <location>
        <begin position="472"/>
        <end position="558"/>
    </location>
</feature>
<feature type="compositionally biased region" description="Low complexity" evidence="9">
    <location>
        <begin position="574"/>
        <end position="585"/>
    </location>
</feature>
<dbReference type="Pfam" id="PF00595">
    <property type="entry name" value="PDZ"/>
    <property type="match status" value="10"/>
</dbReference>
<evidence type="ECO:0000313" key="13">
    <source>
        <dbReference type="Proteomes" id="UP000694427"/>
    </source>
</evidence>
<evidence type="ECO:0000256" key="5">
    <source>
        <dbReference type="ARBA" id="ARBA00022553"/>
    </source>
</evidence>
<dbReference type="Gene3D" id="1.10.287.650">
    <property type="entry name" value="L27 domain"/>
    <property type="match status" value="1"/>
</dbReference>
<evidence type="ECO:0000256" key="7">
    <source>
        <dbReference type="ARBA" id="ARBA00022949"/>
    </source>
</evidence>
<dbReference type="Proteomes" id="UP000694427">
    <property type="component" value="Unplaced"/>
</dbReference>
<dbReference type="Gene3D" id="2.30.42.10">
    <property type="match status" value="10"/>
</dbReference>
<feature type="compositionally biased region" description="Acidic residues" evidence="9">
    <location>
        <begin position="756"/>
        <end position="765"/>
    </location>
</feature>
<feature type="region of interest" description="Disordered" evidence="9">
    <location>
        <begin position="956"/>
        <end position="1010"/>
    </location>
</feature>
<dbReference type="SMART" id="SM00228">
    <property type="entry name" value="PDZ"/>
    <property type="match status" value="10"/>
</dbReference>
<dbReference type="FunFam" id="2.30.42.10:FF:000051">
    <property type="entry name" value="Multiple PDZ domain protein isoform X1"/>
    <property type="match status" value="1"/>
</dbReference>
<dbReference type="CDD" id="cd06676">
    <property type="entry name" value="PDZ13_MUPP1-like"/>
    <property type="match status" value="1"/>
</dbReference>
<feature type="compositionally biased region" description="Pro residues" evidence="9">
    <location>
        <begin position="321"/>
        <end position="347"/>
    </location>
</feature>
<feature type="region of interest" description="Disordered" evidence="9">
    <location>
        <begin position="318"/>
        <end position="350"/>
    </location>
</feature>
<evidence type="ECO:0000256" key="4">
    <source>
        <dbReference type="ARBA" id="ARBA00022475"/>
    </source>
</evidence>
<feature type="compositionally biased region" description="Low complexity" evidence="9">
    <location>
        <begin position="1503"/>
        <end position="1512"/>
    </location>
</feature>
<feature type="compositionally biased region" description="Pro residues" evidence="9">
    <location>
        <begin position="977"/>
        <end position="989"/>
    </location>
</feature>
<dbReference type="PANTHER" id="PTHR19964">
    <property type="entry name" value="MULTIPLE PDZ DOMAIN PROTEIN"/>
    <property type="match status" value="1"/>
</dbReference>
<reference evidence="12" key="2">
    <citation type="submission" date="2025-09" db="UniProtKB">
        <authorList>
            <consortium name="Ensembl"/>
        </authorList>
    </citation>
    <scope>IDENTIFICATION</scope>
</reference>
<feature type="region of interest" description="Disordered" evidence="9">
    <location>
        <begin position="565"/>
        <end position="603"/>
    </location>
</feature>
<feature type="domain" description="PDZ" evidence="10">
    <location>
        <begin position="857"/>
        <end position="949"/>
    </location>
</feature>
<evidence type="ECO:0000256" key="6">
    <source>
        <dbReference type="ARBA" id="ARBA00022737"/>
    </source>
</evidence>
<evidence type="ECO:0000256" key="9">
    <source>
        <dbReference type="SAM" id="MobiDB-lite"/>
    </source>
</evidence>
<proteinExistence type="predicted"/>
<keyword evidence="6" id="KW-0677">Repeat</keyword>
<dbReference type="PROSITE" id="PS51022">
    <property type="entry name" value="L27"/>
    <property type="match status" value="1"/>
</dbReference>
<keyword evidence="5" id="KW-0597">Phosphoprotein</keyword>
<feature type="domain" description="PDZ" evidence="10">
    <location>
        <begin position="238"/>
        <end position="318"/>
    </location>
</feature>
<dbReference type="PANTHER" id="PTHR19964:SF11">
    <property type="entry name" value="INAD-LIKE PROTEIN"/>
    <property type="match status" value="1"/>
</dbReference>
<dbReference type="SUPFAM" id="SSF50156">
    <property type="entry name" value="PDZ domain-like"/>
    <property type="match status" value="10"/>
</dbReference>
<dbReference type="InterPro" id="IPR036034">
    <property type="entry name" value="PDZ_sf"/>
</dbReference>
<dbReference type="CDD" id="cd06667">
    <property type="entry name" value="PDZ2_MUPP1-like"/>
    <property type="match status" value="1"/>
</dbReference>
<evidence type="ECO:0000259" key="10">
    <source>
        <dbReference type="PROSITE" id="PS50106"/>
    </source>
</evidence>
<feature type="domain" description="PDZ" evidence="10">
    <location>
        <begin position="1406"/>
        <end position="1492"/>
    </location>
</feature>
<dbReference type="InterPro" id="IPR015132">
    <property type="entry name" value="L27_2"/>
</dbReference>
<dbReference type="CDD" id="cd06669">
    <property type="entry name" value="PDZ5_MUPP1-like"/>
    <property type="match status" value="1"/>
</dbReference>
<feature type="domain" description="PDZ" evidence="10">
    <location>
        <begin position="1528"/>
        <end position="1611"/>
    </location>
</feature>
<keyword evidence="13" id="KW-1185">Reference proteome</keyword>
<evidence type="ECO:0000259" key="11">
    <source>
        <dbReference type="PROSITE" id="PS51022"/>
    </source>
</evidence>
<feature type="compositionally biased region" description="Polar residues" evidence="9">
    <location>
        <begin position="796"/>
        <end position="805"/>
    </location>
</feature>
<evidence type="ECO:0000256" key="1">
    <source>
        <dbReference type="ARBA" id="ARBA00004221"/>
    </source>
</evidence>
<dbReference type="FunFam" id="2.30.42.10:FF:000038">
    <property type="entry name" value="Multiple PDZ domain protein isoform X1"/>
    <property type="match status" value="1"/>
</dbReference>
<feature type="domain" description="L27" evidence="11">
    <location>
        <begin position="7"/>
        <end position="67"/>
    </location>
</feature>
<evidence type="ECO:0000256" key="8">
    <source>
        <dbReference type="ARBA" id="ARBA00023136"/>
    </source>
</evidence>
<dbReference type="CDD" id="cd06675">
    <property type="entry name" value="PDZ12_MUPP1-like"/>
    <property type="match status" value="1"/>
</dbReference>
<keyword evidence="7" id="KW-0965">Cell junction</keyword>
<feature type="domain" description="PDZ" evidence="10">
    <location>
        <begin position="614"/>
        <end position="688"/>
    </location>
</feature>
<dbReference type="GO" id="GO:0016324">
    <property type="term" value="C:apical plasma membrane"/>
    <property type="evidence" value="ECO:0007669"/>
    <property type="project" value="UniProtKB-SubCell"/>
</dbReference>
<dbReference type="InterPro" id="IPR051342">
    <property type="entry name" value="PDZ_scaffold"/>
</dbReference>
<dbReference type="CDD" id="cd06672">
    <property type="entry name" value="PDZ8_MUPP1-PDZ7_PATJ-PDZ2_INAD-like"/>
    <property type="match status" value="1"/>
</dbReference>
<dbReference type="InterPro" id="IPR004172">
    <property type="entry name" value="L27_dom"/>
</dbReference>
<name>A0A8C1PL73_CYPCA</name>
<evidence type="ECO:0000313" key="12">
    <source>
        <dbReference type="Ensembl" id="ENSCCRP00010107066.1"/>
    </source>
</evidence>
<keyword evidence="4" id="KW-1003">Cell membrane</keyword>
<dbReference type="CDD" id="cd06668">
    <property type="entry name" value="PDZ4_MUPP1-like"/>
    <property type="match status" value="1"/>
</dbReference>
<evidence type="ECO:0000256" key="2">
    <source>
        <dbReference type="ARBA" id="ARBA00004435"/>
    </source>
</evidence>
<dbReference type="FunFam" id="2.30.42.10:FF:000125">
    <property type="entry name" value="PATJ, crumbs cell polarity complex component"/>
    <property type="match status" value="1"/>
</dbReference>
<reference evidence="12" key="1">
    <citation type="submission" date="2025-08" db="UniProtKB">
        <authorList>
            <consortium name="Ensembl"/>
        </authorList>
    </citation>
    <scope>IDENTIFICATION</scope>
</reference>
<dbReference type="GO" id="GO:0005923">
    <property type="term" value="C:bicellular tight junction"/>
    <property type="evidence" value="ECO:0007669"/>
    <property type="project" value="UniProtKB-SubCell"/>
</dbReference>